<dbReference type="Proteomes" id="UP000249169">
    <property type="component" value="Unassembled WGS sequence"/>
</dbReference>
<dbReference type="CDD" id="cd03444">
    <property type="entry name" value="Thioesterase_II_repeat1"/>
    <property type="match status" value="1"/>
</dbReference>
<evidence type="ECO:0000313" key="10">
    <source>
        <dbReference type="EMBL" id="RAL22280.1"/>
    </source>
</evidence>
<evidence type="ECO:0000313" key="11">
    <source>
        <dbReference type="Proteomes" id="UP000249169"/>
    </source>
</evidence>
<reference evidence="10 11" key="1">
    <citation type="submission" date="2018-05" db="EMBL/GenBank/DDBJ databases">
        <title>Lujinxingia marina gen. nov. sp. nov., a new facultative anaerobic member of the class Deltaproteobacteria, and proposal of Lujinxingaceae fam. nov.</title>
        <authorList>
            <person name="Li C.-M."/>
        </authorList>
    </citation>
    <scope>NUCLEOTIDE SEQUENCE [LARGE SCALE GENOMIC DNA]</scope>
    <source>
        <strain evidence="10 11">B210</strain>
    </source>
</reference>
<organism evidence="10 11">
    <name type="scientific">Lujinxingia litoralis</name>
    <dbReference type="NCBI Taxonomy" id="2211119"/>
    <lineage>
        <taxon>Bacteria</taxon>
        <taxon>Deltaproteobacteria</taxon>
        <taxon>Bradymonadales</taxon>
        <taxon>Lujinxingiaceae</taxon>
        <taxon>Lujinxingia</taxon>
    </lineage>
</organism>
<dbReference type="Pfam" id="PF13622">
    <property type="entry name" value="4HBT_3"/>
    <property type="match status" value="1"/>
</dbReference>
<feature type="domain" description="Acyl-CoA thioesterase 2 C-terminal" evidence="8">
    <location>
        <begin position="149"/>
        <end position="281"/>
    </location>
</feature>
<dbReference type="RefSeq" id="WP_111729851.1">
    <property type="nucleotide sequence ID" value="NZ_QHKO01000004.1"/>
</dbReference>
<dbReference type="PANTHER" id="PTHR11066">
    <property type="entry name" value="ACYL-COA THIOESTERASE"/>
    <property type="match status" value="1"/>
</dbReference>
<dbReference type="Pfam" id="PF02551">
    <property type="entry name" value="Acyl_CoA_thio"/>
    <property type="match status" value="1"/>
</dbReference>
<evidence type="ECO:0000256" key="4">
    <source>
        <dbReference type="ARBA" id="ARBA00023098"/>
    </source>
</evidence>
<evidence type="ECO:0000256" key="3">
    <source>
        <dbReference type="ARBA" id="ARBA00022801"/>
    </source>
</evidence>
<dbReference type="GO" id="GO:0047617">
    <property type="term" value="F:fatty acyl-CoA hydrolase activity"/>
    <property type="evidence" value="ECO:0007669"/>
    <property type="project" value="UniProtKB-EC"/>
</dbReference>
<comment type="catalytic activity">
    <reaction evidence="5">
        <text>a fatty acyl-CoA + H2O = a fatty acid + CoA + H(+)</text>
        <dbReference type="Rhea" id="RHEA:16781"/>
        <dbReference type="ChEBI" id="CHEBI:15377"/>
        <dbReference type="ChEBI" id="CHEBI:15378"/>
        <dbReference type="ChEBI" id="CHEBI:28868"/>
        <dbReference type="ChEBI" id="CHEBI:57287"/>
        <dbReference type="ChEBI" id="CHEBI:77636"/>
        <dbReference type="EC" id="3.1.2.20"/>
    </reaction>
    <physiologicalReaction direction="left-to-right" evidence="5">
        <dbReference type="Rhea" id="RHEA:16782"/>
    </physiologicalReaction>
</comment>
<dbReference type="InterPro" id="IPR003703">
    <property type="entry name" value="Acyl_CoA_thio"/>
</dbReference>
<evidence type="ECO:0000256" key="1">
    <source>
        <dbReference type="ARBA" id="ARBA00006538"/>
    </source>
</evidence>
<dbReference type="SUPFAM" id="SSF54637">
    <property type="entry name" value="Thioesterase/thiol ester dehydrase-isomerase"/>
    <property type="match status" value="2"/>
</dbReference>
<keyword evidence="11" id="KW-1185">Reference proteome</keyword>
<comment type="caution">
    <text evidence="10">The sequence shown here is derived from an EMBL/GenBank/DDBJ whole genome shotgun (WGS) entry which is preliminary data.</text>
</comment>
<dbReference type="GO" id="GO:0006637">
    <property type="term" value="P:acyl-CoA metabolic process"/>
    <property type="evidence" value="ECO:0007669"/>
    <property type="project" value="InterPro"/>
</dbReference>
<dbReference type="Gene3D" id="2.40.160.210">
    <property type="entry name" value="Acyl-CoA thioesterase, double hotdog domain"/>
    <property type="match status" value="1"/>
</dbReference>
<comment type="subunit">
    <text evidence="2">Homotetramer.</text>
</comment>
<sequence>MTEVLQQLVDLLALERIEVNLFRGRSQDLGWGQVFGGQVLGQALSAAIQTVPEDRFVHSLHGYFLLLGDVNTPIVYDVERIRDGGSFTTRRVVAIQQGRPIFSMSASFQKAQPGYDHQDEMPQVKGPEGLLSQVELSRRIAEQIPAPLRERFTAESPIEIRPVRPMNYLKPTIREPESAAWYRSAGTLPETPGIHQSMAAYASDFNFLATAMYPHGVSWLMPSMQVASLDHAMWFHRPFRFDDWLLHIVESPSASGGRGLVRGRMFNQQGELVASTAQEGLMRPRRKKSS</sequence>
<dbReference type="FunFam" id="2.40.160.210:FF:000001">
    <property type="entry name" value="Acyl-CoA thioesterase II"/>
    <property type="match status" value="1"/>
</dbReference>
<evidence type="ECO:0000256" key="2">
    <source>
        <dbReference type="ARBA" id="ARBA00011881"/>
    </source>
</evidence>
<dbReference type="InterPro" id="IPR042171">
    <property type="entry name" value="Acyl-CoA_hotdog"/>
</dbReference>
<keyword evidence="4" id="KW-0443">Lipid metabolism</keyword>
<evidence type="ECO:0000259" key="8">
    <source>
        <dbReference type="Pfam" id="PF02551"/>
    </source>
</evidence>
<proteinExistence type="inferred from homology"/>
<dbReference type="CDD" id="cd03445">
    <property type="entry name" value="Thioesterase_II_repeat2"/>
    <property type="match status" value="1"/>
</dbReference>
<name>A0A328C7A1_9DELT</name>
<dbReference type="InterPro" id="IPR049449">
    <property type="entry name" value="TesB_ACOT8-like_N"/>
</dbReference>
<evidence type="ECO:0000256" key="7">
    <source>
        <dbReference type="ARBA" id="ARBA00079653"/>
    </source>
</evidence>
<dbReference type="AlphaFoldDB" id="A0A328C7A1"/>
<dbReference type="GO" id="GO:0005829">
    <property type="term" value="C:cytosol"/>
    <property type="evidence" value="ECO:0007669"/>
    <property type="project" value="TreeGrafter"/>
</dbReference>
<dbReference type="GO" id="GO:0009062">
    <property type="term" value="P:fatty acid catabolic process"/>
    <property type="evidence" value="ECO:0007669"/>
    <property type="project" value="TreeGrafter"/>
</dbReference>
<dbReference type="OrthoDB" id="9781019at2"/>
<dbReference type="PANTHER" id="PTHR11066:SF34">
    <property type="entry name" value="ACYL-COENZYME A THIOESTERASE 8"/>
    <property type="match status" value="1"/>
</dbReference>
<evidence type="ECO:0000256" key="6">
    <source>
        <dbReference type="ARBA" id="ARBA00071120"/>
    </source>
</evidence>
<feature type="domain" description="Acyl-CoA thioesterase-like N-terminal HotDog" evidence="9">
    <location>
        <begin position="31"/>
        <end position="109"/>
    </location>
</feature>
<gene>
    <name evidence="10" type="primary">tesB</name>
    <name evidence="10" type="ORF">DL240_10535</name>
</gene>
<accession>A0A328C7A1</accession>
<comment type="similarity">
    <text evidence="1">Belongs to the C/M/P thioester hydrolase family.</text>
</comment>
<evidence type="ECO:0000259" key="9">
    <source>
        <dbReference type="Pfam" id="PF13622"/>
    </source>
</evidence>
<dbReference type="InterPro" id="IPR029069">
    <property type="entry name" value="HotDog_dom_sf"/>
</dbReference>
<dbReference type="NCBIfam" id="TIGR00189">
    <property type="entry name" value="tesB"/>
    <property type="match status" value="1"/>
</dbReference>
<dbReference type="InterPro" id="IPR025652">
    <property type="entry name" value="TesB_C"/>
</dbReference>
<protein>
    <recommendedName>
        <fullName evidence="6">Acyl-CoA thioesterase 2</fullName>
    </recommendedName>
    <alternativeName>
        <fullName evidence="7">Thioesterase II</fullName>
    </alternativeName>
</protein>
<keyword evidence="3" id="KW-0378">Hydrolase</keyword>
<evidence type="ECO:0000256" key="5">
    <source>
        <dbReference type="ARBA" id="ARBA00050943"/>
    </source>
</evidence>
<dbReference type="EMBL" id="QHKO01000004">
    <property type="protein sequence ID" value="RAL22280.1"/>
    <property type="molecule type" value="Genomic_DNA"/>
</dbReference>